<dbReference type="InterPro" id="IPR001387">
    <property type="entry name" value="Cro/C1-type_HTH"/>
</dbReference>
<keyword evidence="4" id="KW-0804">Transcription</keyword>
<reference evidence="6 7" key="1">
    <citation type="submission" date="2020-08" db="EMBL/GenBank/DDBJ databases">
        <title>Winkia gen. nov., sp. nov., isolated from faeces of the Anser albifrons in China.</title>
        <authorList>
            <person name="Liu Q."/>
        </authorList>
    </citation>
    <scope>NUCLEOTIDE SEQUENCE [LARGE SCALE GENOMIC DNA]</scope>
    <source>
        <strain evidence="6 7">C62</strain>
    </source>
</reference>
<dbReference type="InterPro" id="IPR037171">
    <property type="entry name" value="NagB/RpiA_transferase-like"/>
</dbReference>
<feature type="domain" description="Sugar-binding" evidence="5">
    <location>
        <begin position="59"/>
        <end position="308"/>
    </location>
</feature>
<protein>
    <submittedName>
        <fullName evidence="6">Sugar-binding transcriptional regulator</fullName>
    </submittedName>
</protein>
<dbReference type="PANTHER" id="PTHR34294">
    <property type="entry name" value="TRANSCRIPTIONAL REGULATOR-RELATED"/>
    <property type="match status" value="1"/>
</dbReference>
<dbReference type="Gene3D" id="1.10.10.10">
    <property type="entry name" value="Winged helix-like DNA-binding domain superfamily/Winged helix DNA-binding domain"/>
    <property type="match status" value="1"/>
</dbReference>
<keyword evidence="7" id="KW-1185">Reference proteome</keyword>
<dbReference type="InterPro" id="IPR051054">
    <property type="entry name" value="SorC_transcr_regulators"/>
</dbReference>
<dbReference type="InterPro" id="IPR007324">
    <property type="entry name" value="Sugar-bd_dom_put"/>
</dbReference>
<evidence type="ECO:0000256" key="2">
    <source>
        <dbReference type="ARBA" id="ARBA00023015"/>
    </source>
</evidence>
<dbReference type="GO" id="GO:0003700">
    <property type="term" value="F:DNA-binding transcription factor activity"/>
    <property type="evidence" value="ECO:0007669"/>
    <property type="project" value="InterPro"/>
</dbReference>
<comment type="similarity">
    <text evidence="1">Belongs to the SorC transcriptional regulatory family.</text>
</comment>
<evidence type="ECO:0000256" key="3">
    <source>
        <dbReference type="ARBA" id="ARBA00023125"/>
    </source>
</evidence>
<dbReference type="RefSeq" id="WP_191071689.1">
    <property type="nucleotide sequence ID" value="NZ_CP060506.1"/>
</dbReference>
<gene>
    <name evidence="6" type="ORF">H8R10_05385</name>
</gene>
<evidence type="ECO:0000259" key="5">
    <source>
        <dbReference type="Pfam" id="PF04198"/>
    </source>
</evidence>
<dbReference type="EMBL" id="JACRUO010000001">
    <property type="protein sequence ID" value="MBD3689658.1"/>
    <property type="molecule type" value="Genomic_DNA"/>
</dbReference>
<proteinExistence type="inferred from homology"/>
<dbReference type="Gene3D" id="3.40.50.1360">
    <property type="match status" value="1"/>
</dbReference>
<accession>A0A8I0GDQ5</accession>
<evidence type="ECO:0000256" key="4">
    <source>
        <dbReference type="ARBA" id="ARBA00023163"/>
    </source>
</evidence>
<comment type="caution">
    <text evidence="6">The sequence shown here is derived from an EMBL/GenBank/DDBJ whole genome shotgun (WGS) entry which is preliminary data.</text>
</comment>
<dbReference type="CDD" id="cd00093">
    <property type="entry name" value="HTH_XRE"/>
    <property type="match status" value="1"/>
</dbReference>
<dbReference type="AlphaFoldDB" id="A0A8I0GDQ5"/>
<evidence type="ECO:0000313" key="6">
    <source>
        <dbReference type="EMBL" id="MBD3689658.1"/>
    </source>
</evidence>
<dbReference type="InterPro" id="IPR036388">
    <property type="entry name" value="WH-like_DNA-bd_sf"/>
</dbReference>
<name>A0A8I0GDQ5_9ACTO</name>
<dbReference type="Pfam" id="PF04198">
    <property type="entry name" value="Sugar-bind"/>
    <property type="match status" value="1"/>
</dbReference>
<dbReference type="GO" id="GO:0003677">
    <property type="term" value="F:DNA binding"/>
    <property type="evidence" value="ECO:0007669"/>
    <property type="project" value="UniProtKB-KW"/>
</dbReference>
<dbReference type="Proteomes" id="UP000627538">
    <property type="component" value="Unassembled WGS sequence"/>
</dbReference>
<keyword evidence="2" id="KW-0805">Transcription regulation</keyword>
<keyword evidence="3" id="KW-0238">DNA-binding</keyword>
<evidence type="ECO:0000256" key="1">
    <source>
        <dbReference type="ARBA" id="ARBA00010466"/>
    </source>
</evidence>
<dbReference type="SUPFAM" id="SSF100950">
    <property type="entry name" value="NagB/RpiA/CoA transferase-like"/>
    <property type="match status" value="1"/>
</dbReference>
<organism evidence="6 7">
    <name type="scientific">Nanchangia anserum</name>
    <dbReference type="NCBI Taxonomy" id="2692125"/>
    <lineage>
        <taxon>Bacteria</taxon>
        <taxon>Bacillati</taxon>
        <taxon>Actinomycetota</taxon>
        <taxon>Actinomycetes</taxon>
        <taxon>Actinomycetales</taxon>
        <taxon>Actinomycetaceae</taxon>
        <taxon>Nanchangia</taxon>
    </lineage>
</organism>
<dbReference type="GO" id="GO:0030246">
    <property type="term" value="F:carbohydrate binding"/>
    <property type="evidence" value="ECO:0007669"/>
    <property type="project" value="InterPro"/>
</dbReference>
<sequence length="310" mass="34019">MDRRDEQALDAVKLYFDKGLSQADVARELGVSRPTASKLISYGKRRGYVSIQINDPREARSELAHIIRARYHLDDVRVAHAPREARGDVLRELGTVGAGLLTSLVHDGDSIGISWGDTMYALARELTEYSVRDVQIVQLKGGHSHSQRSTHDWETMRLFAAAFGASTLPLPLPIIFDNVQTKQVVEEDRHIASVLEAGRSCDIAVFTVGDVSRGSLPLNLGYLSEDELTELRSRAVGDVCSRFFTKDGEIAVPSIDERTIGITIEDLTRCPTRLLVAGGPTKVNALRVALSRGIATHLVTDERTAAHLAQ</sequence>
<evidence type="ECO:0000313" key="7">
    <source>
        <dbReference type="Proteomes" id="UP000627538"/>
    </source>
</evidence>
<dbReference type="PANTHER" id="PTHR34294:SF1">
    <property type="entry name" value="TRANSCRIPTIONAL REGULATOR LSRR"/>
    <property type="match status" value="1"/>
</dbReference>